<reference evidence="7" key="3">
    <citation type="submission" date="2025-08" db="UniProtKB">
        <authorList>
            <consortium name="Ensembl"/>
        </authorList>
    </citation>
    <scope>IDENTIFICATION</scope>
    <source>
        <strain evidence="7">HSOK</strain>
    </source>
</reference>
<reference evidence="7 8" key="2">
    <citation type="submission" date="2017-04" db="EMBL/GenBank/DDBJ databases">
        <title>CpG methylation of centromeres and impact of large insertions on vertebrate speciation.</title>
        <authorList>
            <person name="Ichikawa K."/>
            <person name="Yoshimura J."/>
            <person name="Morishita S."/>
        </authorList>
    </citation>
    <scope>NUCLEOTIDE SEQUENCE</scope>
    <source>
        <strain evidence="7 8">HSOK</strain>
    </source>
</reference>
<evidence type="ECO:0000256" key="1">
    <source>
        <dbReference type="ARBA" id="ARBA00010134"/>
    </source>
</evidence>
<evidence type="ECO:0000256" key="2">
    <source>
        <dbReference type="PIRSR" id="PIRSR038001-1"/>
    </source>
</evidence>
<dbReference type="SMART" id="SM00115">
    <property type="entry name" value="CASc"/>
    <property type="match status" value="1"/>
</dbReference>
<dbReference type="PIRSF" id="PIRSF038001">
    <property type="entry name" value="Caspase_ICE"/>
    <property type="match status" value="1"/>
</dbReference>
<dbReference type="InterPro" id="IPR011029">
    <property type="entry name" value="DEATH-like_dom_sf"/>
</dbReference>
<dbReference type="Gene3D" id="3.40.50.1460">
    <property type="match status" value="1"/>
</dbReference>
<dbReference type="InterPro" id="IPR002398">
    <property type="entry name" value="Pept_C14"/>
</dbReference>
<dbReference type="FunFam" id="1.10.533.10:FF:000104">
    <property type="entry name" value="Si:dkey-103e21.5"/>
    <property type="match status" value="1"/>
</dbReference>
<dbReference type="InterPro" id="IPR033139">
    <property type="entry name" value="Caspase_cys_AS"/>
</dbReference>
<evidence type="ECO:0000259" key="4">
    <source>
        <dbReference type="PROSITE" id="PS50207"/>
    </source>
</evidence>
<dbReference type="FunFam" id="3.40.50.1460:FF:000032">
    <property type="entry name" value="Caspase 1"/>
    <property type="match status" value="1"/>
</dbReference>
<dbReference type="Gene3D" id="1.10.533.10">
    <property type="entry name" value="Death Domain, Fas"/>
    <property type="match status" value="1"/>
</dbReference>
<dbReference type="Proteomes" id="UP000265200">
    <property type="component" value="Chromosome 13"/>
</dbReference>
<dbReference type="InterPro" id="IPR029030">
    <property type="entry name" value="Caspase-like_dom_sf"/>
</dbReference>
<dbReference type="PANTHER" id="PTHR47901:SF3">
    <property type="entry name" value="CASPASE-1"/>
    <property type="match status" value="1"/>
</dbReference>
<dbReference type="AlphaFoldDB" id="A0A3P9HCW0"/>
<dbReference type="SUPFAM" id="SSF47986">
    <property type="entry name" value="DEATH domain"/>
    <property type="match status" value="1"/>
</dbReference>
<dbReference type="GO" id="GO:0042981">
    <property type="term" value="P:regulation of apoptotic process"/>
    <property type="evidence" value="ECO:0007669"/>
    <property type="project" value="InterPro"/>
</dbReference>
<dbReference type="GO" id="GO:0004197">
    <property type="term" value="F:cysteine-type endopeptidase activity"/>
    <property type="evidence" value="ECO:0007669"/>
    <property type="project" value="InterPro"/>
</dbReference>
<dbReference type="Ensembl" id="ENSORLT00015005918.1">
    <property type="protein sequence ID" value="ENSORLP00015005448.1"/>
    <property type="gene ID" value="ENSORLG00015006220.1"/>
</dbReference>
<dbReference type="GO" id="GO:0006508">
    <property type="term" value="P:proteolysis"/>
    <property type="evidence" value="ECO:0007669"/>
    <property type="project" value="InterPro"/>
</dbReference>
<evidence type="ECO:0000259" key="5">
    <source>
        <dbReference type="PROSITE" id="PS50208"/>
    </source>
</evidence>
<dbReference type="PRINTS" id="PR00376">
    <property type="entry name" value="IL1BCENZYME"/>
</dbReference>
<reference key="1">
    <citation type="journal article" date="2007" name="Nature">
        <title>The medaka draft genome and insights into vertebrate genome evolution.</title>
        <authorList>
            <person name="Kasahara M."/>
            <person name="Naruse K."/>
            <person name="Sasaki S."/>
            <person name="Nakatani Y."/>
            <person name="Qu W."/>
            <person name="Ahsan B."/>
            <person name="Yamada T."/>
            <person name="Nagayasu Y."/>
            <person name="Doi K."/>
            <person name="Kasai Y."/>
            <person name="Jindo T."/>
            <person name="Kobayashi D."/>
            <person name="Shimada A."/>
            <person name="Toyoda A."/>
            <person name="Kuroki Y."/>
            <person name="Fujiyama A."/>
            <person name="Sasaki T."/>
            <person name="Shimizu A."/>
            <person name="Asakawa S."/>
            <person name="Shimizu N."/>
            <person name="Hashimoto S."/>
            <person name="Yang J."/>
            <person name="Lee Y."/>
            <person name="Matsushima K."/>
            <person name="Sugano S."/>
            <person name="Sakaizumi M."/>
            <person name="Narita T."/>
            <person name="Ohishi K."/>
            <person name="Haga S."/>
            <person name="Ohta F."/>
            <person name="Nomoto H."/>
            <person name="Nogata K."/>
            <person name="Morishita T."/>
            <person name="Endo T."/>
            <person name="Shin-I T."/>
            <person name="Takeda H."/>
            <person name="Morishita S."/>
            <person name="Kohara Y."/>
        </authorList>
    </citation>
    <scope>NUCLEOTIDE SEQUENCE [LARGE SCALE GENOMIC DNA]</scope>
    <source>
        <strain>Hd-rR</strain>
    </source>
</reference>
<dbReference type="InterPro" id="IPR001315">
    <property type="entry name" value="CARD"/>
</dbReference>
<evidence type="ECO:0000256" key="3">
    <source>
        <dbReference type="RuleBase" id="RU003971"/>
    </source>
</evidence>
<dbReference type="Pfam" id="PF00656">
    <property type="entry name" value="Peptidase_C14"/>
    <property type="match status" value="1"/>
</dbReference>
<reference evidence="7" key="4">
    <citation type="submission" date="2025-09" db="UniProtKB">
        <authorList>
            <consortium name="Ensembl"/>
        </authorList>
    </citation>
    <scope>IDENTIFICATION</scope>
    <source>
        <strain evidence="7">HSOK</strain>
    </source>
</reference>
<dbReference type="InterPro" id="IPR001309">
    <property type="entry name" value="Pept_C14_p20"/>
</dbReference>
<protein>
    <recommendedName>
        <fullName evidence="9">Caspase a</fullName>
    </recommendedName>
</protein>
<sequence>MAEELFKVRLKFVDKVSKPVLTQLVDMLLQDRVLNDEERESICEEKSRAVMARSLIDTVRKKGSTASKMMITHFEQKDPILFSELGLSCPEPAQTNSHSQRDEPATTVLTAEDFWKKTQNDPNVYPVTKASYKSRVALMITNIKFSNEKMNRAGAEKDEENMDRLLSKLGYEVVKHKSLTGKAINEAFIEFTKHPKLKETDSVIVVLMSHGKLGAVLGVEWKHDDENPDEFPVNSIYEHLGPEKCPALLDKPKIIIIQACRGDQTGSVCISDSGNQAEEFLHPVAAGDLLEDNLRFVHKEKDFISLLSCTPDTMAFRCPARGSHLIQYIVEIFNMDADTLYIQELFRKVMLRFESFAFKHNRQMATIERCTLLKHFYFYQGLGDTNHS</sequence>
<dbReference type="PROSITE" id="PS01122">
    <property type="entry name" value="CASPASE_CYS"/>
    <property type="match status" value="1"/>
</dbReference>
<dbReference type="InterPro" id="IPR015917">
    <property type="entry name" value="Pept_C14A"/>
</dbReference>
<dbReference type="PROSITE" id="PS50209">
    <property type="entry name" value="CARD"/>
    <property type="match status" value="1"/>
</dbReference>
<evidence type="ECO:0000259" key="6">
    <source>
        <dbReference type="PROSITE" id="PS50209"/>
    </source>
</evidence>
<dbReference type="PROSITE" id="PS50207">
    <property type="entry name" value="CASPASE_P10"/>
    <property type="match status" value="1"/>
</dbReference>
<organism evidence="7 8">
    <name type="scientific">Oryzias latipes</name>
    <name type="common">Japanese rice fish</name>
    <name type="synonym">Japanese killifish</name>
    <dbReference type="NCBI Taxonomy" id="8090"/>
    <lineage>
        <taxon>Eukaryota</taxon>
        <taxon>Metazoa</taxon>
        <taxon>Chordata</taxon>
        <taxon>Craniata</taxon>
        <taxon>Vertebrata</taxon>
        <taxon>Euteleostomi</taxon>
        <taxon>Actinopterygii</taxon>
        <taxon>Neopterygii</taxon>
        <taxon>Teleostei</taxon>
        <taxon>Neoteleostei</taxon>
        <taxon>Acanthomorphata</taxon>
        <taxon>Ovalentaria</taxon>
        <taxon>Atherinomorphae</taxon>
        <taxon>Beloniformes</taxon>
        <taxon>Adrianichthyidae</taxon>
        <taxon>Oryziinae</taxon>
        <taxon>Oryzias</taxon>
    </lineage>
</organism>
<dbReference type="InterPro" id="IPR011600">
    <property type="entry name" value="Pept_C14_caspase"/>
</dbReference>
<dbReference type="PANTHER" id="PTHR47901">
    <property type="entry name" value="CASPASE RECRUITMENT DOMAIN-CONTAINING PROTEIN 18"/>
    <property type="match status" value="1"/>
</dbReference>
<proteinExistence type="inferred from homology"/>
<dbReference type="SMART" id="SM00114">
    <property type="entry name" value="CARD"/>
    <property type="match status" value="1"/>
</dbReference>
<feature type="domain" description="Caspase family p10" evidence="4">
    <location>
        <begin position="293"/>
        <end position="380"/>
    </location>
</feature>
<accession>A0A3P9HCW0</accession>
<evidence type="ECO:0000313" key="7">
    <source>
        <dbReference type="Ensembl" id="ENSORLP00015005448.1"/>
    </source>
</evidence>
<dbReference type="SUPFAM" id="SSF52129">
    <property type="entry name" value="Caspase-like"/>
    <property type="match status" value="1"/>
</dbReference>
<feature type="domain" description="Caspase family p20" evidence="5">
    <location>
        <begin position="133"/>
        <end position="264"/>
    </location>
</feature>
<dbReference type="PROSITE" id="PS50208">
    <property type="entry name" value="CASPASE_P20"/>
    <property type="match status" value="1"/>
</dbReference>
<feature type="active site" evidence="2">
    <location>
        <position position="260"/>
    </location>
</feature>
<dbReference type="InterPro" id="IPR002138">
    <property type="entry name" value="Pept_C14_p10"/>
</dbReference>
<comment type="similarity">
    <text evidence="1 3">Belongs to the peptidase C14A family.</text>
</comment>
<name>A0A3P9HCW0_ORYLA</name>
<dbReference type="Pfam" id="PF00619">
    <property type="entry name" value="CARD"/>
    <property type="match status" value="1"/>
</dbReference>
<evidence type="ECO:0000313" key="8">
    <source>
        <dbReference type="Proteomes" id="UP000265200"/>
    </source>
</evidence>
<evidence type="ECO:0008006" key="9">
    <source>
        <dbReference type="Google" id="ProtNLM"/>
    </source>
</evidence>
<feature type="domain" description="CARD" evidence="6">
    <location>
        <begin position="1"/>
        <end position="89"/>
    </location>
</feature>
<feature type="active site" evidence="2">
    <location>
        <position position="210"/>
    </location>
</feature>